<dbReference type="SUPFAM" id="SSF53335">
    <property type="entry name" value="S-adenosyl-L-methionine-dependent methyltransferases"/>
    <property type="match status" value="1"/>
</dbReference>
<dbReference type="AlphaFoldDB" id="A0A9Q9AHA7"/>
<dbReference type="GO" id="GO:0032259">
    <property type="term" value="P:methylation"/>
    <property type="evidence" value="ECO:0007669"/>
    <property type="project" value="UniProtKB-KW"/>
</dbReference>
<keyword evidence="3" id="KW-0808">Transferase</keyword>
<evidence type="ECO:0000313" key="6">
    <source>
        <dbReference type="Proteomes" id="UP001056384"/>
    </source>
</evidence>
<name>A0A9Q9AHA7_9PEZI</name>
<gene>
    <name evidence="5" type="ORF">Slin15195_G024960</name>
</gene>
<evidence type="ECO:0000256" key="4">
    <source>
        <dbReference type="ARBA" id="ARBA00022691"/>
    </source>
</evidence>
<reference evidence="5" key="1">
    <citation type="submission" date="2022-06" db="EMBL/GenBank/DDBJ databases">
        <title>Complete genome sequences of two strains of the flax pathogen Septoria linicola.</title>
        <authorList>
            <person name="Lapalu N."/>
            <person name="Simon A."/>
            <person name="Demenou B."/>
            <person name="Paumier D."/>
            <person name="Guillot M.-P."/>
            <person name="Gout L."/>
            <person name="Valade R."/>
        </authorList>
    </citation>
    <scope>NUCLEOTIDE SEQUENCE</scope>
    <source>
        <strain evidence="5">SE15195</strain>
    </source>
</reference>
<evidence type="ECO:0000313" key="5">
    <source>
        <dbReference type="EMBL" id="USW49177.1"/>
    </source>
</evidence>
<evidence type="ECO:0000256" key="2">
    <source>
        <dbReference type="ARBA" id="ARBA00022603"/>
    </source>
</evidence>
<keyword evidence="6" id="KW-1185">Reference proteome</keyword>
<keyword evidence="1" id="KW-0597">Phosphoprotein</keyword>
<sequence>MAGQDAARSKLRETFEGRPLDQQVGGWDELWKQAVTPWDRAGPSRALADAVIEKADLVGSPIKPGPTKQRRRALVPGCGRGYDVLLLASLGFDAYGVDGSESAIEAARKLKTEAGNTDTYRVVDEQVGRGQDKFIVNDFFKDDFLSSTNGGNFDLIFDYTFLCALPPALRPSWAKRMSQLLAPGGHLICLEWPLHKPPEDGGPPHGLSEELYGALLSRPGHDVEYGADGKVSPPSTGGQTDNALICVQRYRPTSTHEAGKDSDYVSIWRHSQAGQSSVSLAL</sequence>
<dbReference type="PANTHER" id="PTHR32183">
    <property type="match status" value="1"/>
</dbReference>
<dbReference type="InterPro" id="IPR029063">
    <property type="entry name" value="SAM-dependent_MTases_sf"/>
</dbReference>
<dbReference type="Gene3D" id="3.40.50.150">
    <property type="entry name" value="Vaccinia Virus protein VP39"/>
    <property type="match status" value="1"/>
</dbReference>
<dbReference type="EMBL" id="CP099419">
    <property type="protein sequence ID" value="USW49177.1"/>
    <property type="molecule type" value="Genomic_DNA"/>
</dbReference>
<dbReference type="InterPro" id="IPR008854">
    <property type="entry name" value="TPMT"/>
</dbReference>
<dbReference type="PANTHER" id="PTHR32183:SF6">
    <property type="entry name" value="CYSTEINE SULFINATE DESULFINASE_CYSTEINE DESULFURASE AND RELATED ENZYMES"/>
    <property type="match status" value="1"/>
</dbReference>
<dbReference type="Proteomes" id="UP001056384">
    <property type="component" value="Chromosome 2"/>
</dbReference>
<dbReference type="OrthoDB" id="276151at2759"/>
<dbReference type="GO" id="GO:0008757">
    <property type="term" value="F:S-adenosylmethionine-dependent methyltransferase activity"/>
    <property type="evidence" value="ECO:0007669"/>
    <property type="project" value="InterPro"/>
</dbReference>
<proteinExistence type="predicted"/>
<keyword evidence="4" id="KW-0949">S-adenosyl-L-methionine</keyword>
<protein>
    <submittedName>
        <fullName evidence="5">TPMT family, S-adenosyl-L-methionine-dependent methyltransferase</fullName>
    </submittedName>
</protein>
<keyword evidence="2 5" id="KW-0489">Methyltransferase</keyword>
<dbReference type="PROSITE" id="PS51585">
    <property type="entry name" value="SAM_MT_TPMT"/>
    <property type="match status" value="1"/>
</dbReference>
<accession>A0A9Q9AHA7</accession>
<organism evidence="5 6">
    <name type="scientific">Septoria linicola</name>
    <dbReference type="NCBI Taxonomy" id="215465"/>
    <lineage>
        <taxon>Eukaryota</taxon>
        <taxon>Fungi</taxon>
        <taxon>Dikarya</taxon>
        <taxon>Ascomycota</taxon>
        <taxon>Pezizomycotina</taxon>
        <taxon>Dothideomycetes</taxon>
        <taxon>Dothideomycetidae</taxon>
        <taxon>Mycosphaerellales</taxon>
        <taxon>Mycosphaerellaceae</taxon>
        <taxon>Septoria</taxon>
    </lineage>
</organism>
<evidence type="ECO:0000256" key="3">
    <source>
        <dbReference type="ARBA" id="ARBA00022679"/>
    </source>
</evidence>
<dbReference type="CDD" id="cd02440">
    <property type="entry name" value="AdoMet_MTases"/>
    <property type="match status" value="1"/>
</dbReference>
<dbReference type="Pfam" id="PF05724">
    <property type="entry name" value="TPMT"/>
    <property type="match status" value="1"/>
</dbReference>
<evidence type="ECO:0000256" key="1">
    <source>
        <dbReference type="ARBA" id="ARBA00022553"/>
    </source>
</evidence>